<name>A0A150JR67_HEYCO</name>
<dbReference type="InterPro" id="IPR051932">
    <property type="entry name" value="Bact_StressResp_Reg"/>
</dbReference>
<reference evidence="3 4" key="1">
    <citation type="submission" date="2016-01" db="EMBL/GenBank/DDBJ databases">
        <title>Genome Sequences of Twelve Sporeforming Bacillus Species Isolated from Foods.</title>
        <authorList>
            <person name="Berendsen E.M."/>
            <person name="Wells-Bennik M.H."/>
            <person name="Krawcyk A.O."/>
            <person name="De Jong A."/>
            <person name="Holsappel S."/>
            <person name="Eijlander R.T."/>
            <person name="Kuipers O.P."/>
        </authorList>
    </citation>
    <scope>NUCLEOTIDE SEQUENCE [LARGE SCALE GENOMIC DNA]</scope>
    <source>
        <strain evidence="3 4">B4098</strain>
    </source>
</reference>
<dbReference type="InterPro" id="IPR014792">
    <property type="entry name" value="RsbRA_N"/>
</dbReference>
<dbReference type="PANTHER" id="PTHR33745">
    <property type="entry name" value="RSBT ANTAGONIST PROTEIN RSBS-RELATED"/>
    <property type="match status" value="1"/>
</dbReference>
<dbReference type="GO" id="GO:0020037">
    <property type="term" value="F:heme binding"/>
    <property type="evidence" value="ECO:0007669"/>
    <property type="project" value="InterPro"/>
</dbReference>
<dbReference type="PATRIC" id="fig|1398.26.peg.2008"/>
<dbReference type="Gene3D" id="3.30.750.24">
    <property type="entry name" value="STAS domain"/>
    <property type="match status" value="1"/>
</dbReference>
<dbReference type="InterPro" id="IPR002645">
    <property type="entry name" value="STAS_dom"/>
</dbReference>
<dbReference type="Proteomes" id="UP000075288">
    <property type="component" value="Unassembled WGS sequence"/>
</dbReference>
<dbReference type="Pfam" id="PF01740">
    <property type="entry name" value="STAS"/>
    <property type="match status" value="1"/>
</dbReference>
<dbReference type="Pfam" id="PF08678">
    <property type="entry name" value="Rsbr_N"/>
    <property type="match status" value="1"/>
</dbReference>
<dbReference type="OMA" id="IAKEPMY"/>
<dbReference type="InterPro" id="IPR012292">
    <property type="entry name" value="Globin/Proto"/>
</dbReference>
<dbReference type="EMBL" id="LQYG01000114">
    <property type="protein sequence ID" value="KYC59294.1"/>
    <property type="molecule type" value="Genomic_DNA"/>
</dbReference>
<protein>
    <recommendedName>
        <fullName evidence="2">STAS domain-containing protein</fullName>
    </recommendedName>
</protein>
<sequence>MTMQSYLAEFIPEHKDEILDKWMKSMKEKGGAPFHFDEGVVFEKTSRDFVEVILARLTKSNHEYEKQLGEFSERIVTLGWPLTFATTGIQILGDIVYNLMMNHNPDAVFEKYREFWEIFREWTNAVQNEFVNAYTTIWEKTISLQQSALKELSAPLIPVFDKIAVLPLVGIIDSERARQIMENLLYGIVKNKSEVVLIDITGVPVVDTVVAHHLIQAANAVRLVGSRCMLVGIRAEIAHTLTNLGIKLNHITTTSTLQRGIEQALEMTGRKIVEWEG</sequence>
<evidence type="ECO:0000259" key="2">
    <source>
        <dbReference type="PROSITE" id="PS50801"/>
    </source>
</evidence>
<dbReference type="GO" id="GO:0019825">
    <property type="term" value="F:oxygen binding"/>
    <property type="evidence" value="ECO:0007669"/>
    <property type="project" value="InterPro"/>
</dbReference>
<dbReference type="PANTHER" id="PTHR33745:SF3">
    <property type="entry name" value="RSBT CO-ANTAGONIST PROTEIN RSBRC"/>
    <property type="match status" value="1"/>
</dbReference>
<feature type="domain" description="STAS" evidence="2">
    <location>
        <begin position="153"/>
        <end position="264"/>
    </location>
</feature>
<dbReference type="PROSITE" id="PS50801">
    <property type="entry name" value="STAS"/>
    <property type="match status" value="1"/>
</dbReference>
<organism evidence="3 4">
    <name type="scientific">Heyndrickxia coagulans</name>
    <name type="common">Weizmannia coagulans</name>
    <dbReference type="NCBI Taxonomy" id="1398"/>
    <lineage>
        <taxon>Bacteria</taxon>
        <taxon>Bacillati</taxon>
        <taxon>Bacillota</taxon>
        <taxon>Bacilli</taxon>
        <taxon>Bacillales</taxon>
        <taxon>Bacillaceae</taxon>
        <taxon>Heyndrickxia</taxon>
    </lineage>
</organism>
<keyword evidence="1" id="KW-0597">Phosphoprotein</keyword>
<gene>
    <name evidence="3" type="ORF">B4098_1508</name>
</gene>
<evidence type="ECO:0000256" key="1">
    <source>
        <dbReference type="ARBA" id="ARBA00022553"/>
    </source>
</evidence>
<dbReference type="Gene3D" id="1.10.490.10">
    <property type="entry name" value="Globins"/>
    <property type="match status" value="1"/>
</dbReference>
<dbReference type="CDD" id="cd07041">
    <property type="entry name" value="STAS_RsbR_RsbS_like"/>
    <property type="match status" value="1"/>
</dbReference>
<evidence type="ECO:0000313" key="4">
    <source>
        <dbReference type="Proteomes" id="UP000075288"/>
    </source>
</evidence>
<proteinExistence type="predicted"/>
<dbReference type="SUPFAM" id="SSF52091">
    <property type="entry name" value="SpoIIaa-like"/>
    <property type="match status" value="1"/>
</dbReference>
<comment type="caution">
    <text evidence="3">The sequence shown here is derived from an EMBL/GenBank/DDBJ whole genome shotgun (WGS) entry which is preliminary data.</text>
</comment>
<dbReference type="AlphaFoldDB" id="A0A150JR67"/>
<evidence type="ECO:0000313" key="3">
    <source>
        <dbReference type="EMBL" id="KYC59294.1"/>
    </source>
</evidence>
<dbReference type="InterPro" id="IPR036513">
    <property type="entry name" value="STAS_dom_sf"/>
</dbReference>
<accession>A0A150JR67</accession>